<evidence type="ECO:0000313" key="2">
    <source>
        <dbReference type="Proteomes" id="UP000499080"/>
    </source>
</evidence>
<name>A0A4Y2QMC6_ARAVE</name>
<organism evidence="1 2">
    <name type="scientific">Araneus ventricosus</name>
    <name type="common">Orbweaver spider</name>
    <name type="synonym">Epeira ventricosa</name>
    <dbReference type="NCBI Taxonomy" id="182803"/>
    <lineage>
        <taxon>Eukaryota</taxon>
        <taxon>Metazoa</taxon>
        <taxon>Ecdysozoa</taxon>
        <taxon>Arthropoda</taxon>
        <taxon>Chelicerata</taxon>
        <taxon>Arachnida</taxon>
        <taxon>Araneae</taxon>
        <taxon>Araneomorphae</taxon>
        <taxon>Entelegynae</taxon>
        <taxon>Araneoidea</taxon>
        <taxon>Araneidae</taxon>
        <taxon>Araneus</taxon>
    </lineage>
</organism>
<dbReference type="InterPro" id="IPR011011">
    <property type="entry name" value="Znf_FYVE_PHD"/>
</dbReference>
<evidence type="ECO:0008006" key="3">
    <source>
        <dbReference type="Google" id="ProtNLM"/>
    </source>
</evidence>
<sequence>MKSVITRYSDLGKFFQDLIISVVSTNVERDHRAITMIEKVPVNDNLDEVQIEINKTLTQFAASHVCTEYKESKKGNLDFENLLTSDKLVNVSECFHDQDEDIVEQPHNLLLIDAPNEHQIKSSQVSEKTIMQNDEQEPPTAQTSCKLSSIKLIRPLKKQGNAKGFGQTGIGLKRGQKRKNTQIVRDDIFENKTDKEKFDIVLNYFVDSGVAKRATSGKLIEEDEVSVIPQIIPMQRMKDERVNIESIRKFFQPDAFLIIEQLTNAIVSMGWKCCDCLGDLDDNSIQCALCLNWYNWTCQNILICPPSKYWFCPNCR</sequence>
<dbReference type="OrthoDB" id="10623804at2759"/>
<protein>
    <recommendedName>
        <fullName evidence="3">Zinc finger PHD-type domain-containing protein</fullName>
    </recommendedName>
</protein>
<dbReference type="EMBL" id="BGPR01014263">
    <property type="protein sequence ID" value="GBN64471.1"/>
    <property type="molecule type" value="Genomic_DNA"/>
</dbReference>
<dbReference type="SUPFAM" id="SSF57903">
    <property type="entry name" value="FYVE/PHD zinc finger"/>
    <property type="match status" value="1"/>
</dbReference>
<dbReference type="AlphaFoldDB" id="A0A4Y2QMC6"/>
<gene>
    <name evidence="1" type="ORF">AVEN_105742_1</name>
</gene>
<keyword evidence="2" id="KW-1185">Reference proteome</keyword>
<proteinExistence type="predicted"/>
<accession>A0A4Y2QMC6</accession>
<dbReference type="Proteomes" id="UP000499080">
    <property type="component" value="Unassembled WGS sequence"/>
</dbReference>
<evidence type="ECO:0000313" key="1">
    <source>
        <dbReference type="EMBL" id="GBN64471.1"/>
    </source>
</evidence>
<comment type="caution">
    <text evidence="1">The sequence shown here is derived from an EMBL/GenBank/DDBJ whole genome shotgun (WGS) entry which is preliminary data.</text>
</comment>
<reference evidence="1 2" key="1">
    <citation type="journal article" date="2019" name="Sci. Rep.">
        <title>Orb-weaving spider Araneus ventricosus genome elucidates the spidroin gene catalogue.</title>
        <authorList>
            <person name="Kono N."/>
            <person name="Nakamura H."/>
            <person name="Ohtoshi R."/>
            <person name="Moran D.A.P."/>
            <person name="Shinohara A."/>
            <person name="Yoshida Y."/>
            <person name="Fujiwara M."/>
            <person name="Mori M."/>
            <person name="Tomita M."/>
            <person name="Arakawa K."/>
        </authorList>
    </citation>
    <scope>NUCLEOTIDE SEQUENCE [LARGE SCALE GENOMIC DNA]</scope>
</reference>